<proteinExistence type="inferred from homology"/>
<dbReference type="SUPFAM" id="SSF56228">
    <property type="entry name" value="Aldehyde ferredoxin oxidoreductase, N-terminal domain"/>
    <property type="match status" value="1"/>
</dbReference>
<dbReference type="Pfam" id="PF02730">
    <property type="entry name" value="AFOR_N"/>
    <property type="match status" value="1"/>
</dbReference>
<comment type="similarity">
    <text evidence="2">Belongs to the AOR/FOR family.</text>
</comment>
<sequence>MWTESRNGKKLAPTDYKYRSATVDLASGKVTLEERTCQDMEDFLGGIGRIFKVLSRYDVPDPYAPPAPLVMELGCFTGSSVMTGLRTFFGGYSPLKSTRKGAPSAMWSAGSDKFGVKTACAGLDEIIFLGRSAKPVTLLIQSAALGGPPKLSLADASHLLGKDSHEKIMALRDQYEDAHFAVIAQTGENWKTNRMAAIALSTDNQLRSGDCKPRFCGRGGFGGVMGSKNLIAIVSQAPDDKSGVSAVVKEANQVIARGAGSKNYRDAYKGEGGGGTWRNIAGLHPLGCLPEKNFWAPGNTDAVPLYRSSFEKPYVVKDESCFKCGIACHKNIYDRPEGETAEGRKAKKGKFRVKFDYEPLDLLTANCGVYGAEESLELVELGDRLGYDAISLGATFSYAMEWNERHPEKPVLGGIRFGDARKMMELMRECALGRCPELGQGTMRLAQQCGDLSFAMQGKGLEYPAYLPETNPGYPWALAGGHMSMRTFLLLILDGQKTDIDYWEKAVMNGIYYTRDDLIGTCKFAGVPDKNVVDSINDSYGLSATDEDVKGAVRRTYLRGRLLEKKVGYTDEEYDIPAQVYEKKNPNVKMPSFITREFMAELKRRVERNWDELTKKEGVKIPA</sequence>
<dbReference type="InterPro" id="IPR013985">
    <property type="entry name" value="Ald_Fedxn_OxRdtase_dom3"/>
</dbReference>
<dbReference type="Proteomes" id="UP000782312">
    <property type="component" value="Unassembled WGS sequence"/>
</dbReference>
<accession>A0A932HZP9</accession>
<comment type="cofactor">
    <cofactor evidence="1">
        <name>[4Fe-4S] cluster</name>
        <dbReference type="ChEBI" id="CHEBI:49883"/>
    </cofactor>
</comment>
<evidence type="ECO:0000256" key="5">
    <source>
        <dbReference type="ARBA" id="ARBA00023002"/>
    </source>
</evidence>
<dbReference type="EMBL" id="JACPUR010000035">
    <property type="protein sequence ID" value="MBI3128700.1"/>
    <property type="molecule type" value="Genomic_DNA"/>
</dbReference>
<evidence type="ECO:0000256" key="4">
    <source>
        <dbReference type="ARBA" id="ARBA00022723"/>
    </source>
</evidence>
<dbReference type="GO" id="GO:0009055">
    <property type="term" value="F:electron transfer activity"/>
    <property type="evidence" value="ECO:0007669"/>
    <property type="project" value="InterPro"/>
</dbReference>
<evidence type="ECO:0000256" key="3">
    <source>
        <dbReference type="ARBA" id="ARBA00022485"/>
    </source>
</evidence>
<keyword evidence="6" id="KW-0408">Iron</keyword>
<comment type="cofactor">
    <cofactor evidence="8">
        <name>tungstopterin</name>
        <dbReference type="ChEBI" id="CHEBI:30402"/>
    </cofactor>
</comment>
<dbReference type="Gene3D" id="3.60.9.10">
    <property type="entry name" value="Aldehyde ferredoxin oxidoreductase, N-terminal domain"/>
    <property type="match status" value="1"/>
</dbReference>
<evidence type="ECO:0000256" key="7">
    <source>
        <dbReference type="ARBA" id="ARBA00023014"/>
    </source>
</evidence>
<organism evidence="10 11">
    <name type="scientific">Tectimicrobiota bacterium</name>
    <dbReference type="NCBI Taxonomy" id="2528274"/>
    <lineage>
        <taxon>Bacteria</taxon>
        <taxon>Pseudomonadati</taxon>
        <taxon>Nitrospinota/Tectimicrobiota group</taxon>
        <taxon>Candidatus Tectimicrobiota</taxon>
    </lineage>
</organism>
<keyword evidence="5" id="KW-0560">Oxidoreductase</keyword>
<evidence type="ECO:0000256" key="8">
    <source>
        <dbReference type="ARBA" id="ARBA00049934"/>
    </source>
</evidence>
<dbReference type="InterPro" id="IPR001203">
    <property type="entry name" value="OxRdtase_Ald_Fedxn_C"/>
</dbReference>
<gene>
    <name evidence="10" type="ORF">HYZ11_13935</name>
</gene>
<dbReference type="InterPro" id="IPR051919">
    <property type="entry name" value="W-dependent_AOR"/>
</dbReference>
<feature type="domain" description="Aldehyde ferredoxin oxidoreductase N-terminal" evidence="9">
    <location>
        <begin position="16"/>
        <end position="241"/>
    </location>
</feature>
<dbReference type="Gene3D" id="1.10.599.10">
    <property type="entry name" value="Aldehyde Ferredoxin Oxidoreductase Protein, subunit A, domain 3"/>
    <property type="match status" value="1"/>
</dbReference>
<dbReference type="InterPro" id="IPR036503">
    <property type="entry name" value="Ald_Fedxn_OxRdtase_N_sf"/>
</dbReference>
<name>A0A932HZP9_UNCTE</name>
<evidence type="ECO:0000313" key="11">
    <source>
        <dbReference type="Proteomes" id="UP000782312"/>
    </source>
</evidence>
<keyword evidence="4" id="KW-0479">Metal-binding</keyword>
<dbReference type="InterPro" id="IPR013984">
    <property type="entry name" value="Ald_Fedxn_OxRdtase_dom2"/>
</dbReference>
<comment type="caution">
    <text evidence="10">The sequence shown here is derived from an EMBL/GenBank/DDBJ whole genome shotgun (WGS) entry which is preliminary data.</text>
</comment>
<dbReference type="GO" id="GO:0051539">
    <property type="term" value="F:4 iron, 4 sulfur cluster binding"/>
    <property type="evidence" value="ECO:0007669"/>
    <property type="project" value="UniProtKB-KW"/>
</dbReference>
<dbReference type="GO" id="GO:0016625">
    <property type="term" value="F:oxidoreductase activity, acting on the aldehyde or oxo group of donors, iron-sulfur protein as acceptor"/>
    <property type="evidence" value="ECO:0007669"/>
    <property type="project" value="InterPro"/>
</dbReference>
<evidence type="ECO:0000256" key="2">
    <source>
        <dbReference type="ARBA" id="ARBA00011032"/>
    </source>
</evidence>
<evidence type="ECO:0000256" key="1">
    <source>
        <dbReference type="ARBA" id="ARBA00001966"/>
    </source>
</evidence>
<dbReference type="InterPro" id="IPR013983">
    <property type="entry name" value="Ald_Fedxn_OxRdtase_N"/>
</dbReference>
<dbReference type="GO" id="GO:0046872">
    <property type="term" value="F:metal ion binding"/>
    <property type="evidence" value="ECO:0007669"/>
    <property type="project" value="UniProtKB-KW"/>
</dbReference>
<reference evidence="10" key="1">
    <citation type="submission" date="2020-07" db="EMBL/GenBank/DDBJ databases">
        <title>Huge and variable diversity of episymbiotic CPR bacteria and DPANN archaea in groundwater ecosystems.</title>
        <authorList>
            <person name="He C.Y."/>
            <person name="Keren R."/>
            <person name="Whittaker M."/>
            <person name="Farag I.F."/>
            <person name="Doudna J."/>
            <person name="Cate J.H.D."/>
            <person name="Banfield J.F."/>
        </authorList>
    </citation>
    <scope>NUCLEOTIDE SEQUENCE</scope>
    <source>
        <strain evidence="10">NC_groundwater_763_Ag_S-0.2um_68_21</strain>
    </source>
</reference>
<dbReference type="PANTHER" id="PTHR30038:SF7">
    <property type="entry name" value="TUNGSTEN-CONTAINING GLYCERALDEHYDE-3-PHOSPHATE:FERREDOXIN OXIDOREDUCTASE"/>
    <property type="match status" value="1"/>
</dbReference>
<keyword evidence="7" id="KW-0411">Iron-sulfur</keyword>
<dbReference type="SUPFAM" id="SSF48310">
    <property type="entry name" value="Aldehyde ferredoxin oxidoreductase, C-terminal domains"/>
    <property type="match status" value="1"/>
</dbReference>
<dbReference type="Gene3D" id="1.10.569.10">
    <property type="entry name" value="Aldehyde Ferredoxin Oxidoreductase Protein, subunit A, domain 2"/>
    <property type="match status" value="1"/>
</dbReference>
<dbReference type="PANTHER" id="PTHR30038">
    <property type="entry name" value="ALDEHYDE FERREDOXIN OXIDOREDUCTASE"/>
    <property type="match status" value="1"/>
</dbReference>
<dbReference type="SMART" id="SM00790">
    <property type="entry name" value="AFOR_N"/>
    <property type="match status" value="1"/>
</dbReference>
<evidence type="ECO:0000313" key="10">
    <source>
        <dbReference type="EMBL" id="MBI3128700.1"/>
    </source>
</evidence>
<keyword evidence="3" id="KW-0004">4Fe-4S</keyword>
<dbReference type="InterPro" id="IPR036021">
    <property type="entry name" value="Tungsten_al_ferr_oxy-like_C"/>
</dbReference>
<evidence type="ECO:0000259" key="9">
    <source>
        <dbReference type="SMART" id="SM00790"/>
    </source>
</evidence>
<protein>
    <submittedName>
        <fullName evidence="10">Aldehyde:ferredoxin oxidoreductase</fullName>
    </submittedName>
</protein>
<evidence type="ECO:0000256" key="6">
    <source>
        <dbReference type="ARBA" id="ARBA00023004"/>
    </source>
</evidence>
<dbReference type="AlphaFoldDB" id="A0A932HZP9"/>
<dbReference type="Pfam" id="PF01314">
    <property type="entry name" value="AFOR_C"/>
    <property type="match status" value="1"/>
</dbReference>